<dbReference type="PANTHER" id="PTHR33164:SF43">
    <property type="entry name" value="HTH-TYPE TRANSCRIPTIONAL REPRESSOR YETL"/>
    <property type="match status" value="1"/>
</dbReference>
<dbReference type="RefSeq" id="WP_343964609.1">
    <property type="nucleotide sequence ID" value="NZ_BAAAGK010000023.1"/>
</dbReference>
<sequence>MSTDDRETDGSGLGVDDTIRTLLLLMPRMVGRVKRIRIPEELQSFSLAPRHLSLLAYLLFDGSLGVNELAARLEVAPATVSLMVGELSRKGILERREDENDRRRKIVSIADAHRPAIDGWLGRGATAWRRALEPLTADQRRMFVDTLAAYERGITGEQDLGDGGRP</sequence>
<dbReference type="Gene3D" id="1.10.10.10">
    <property type="entry name" value="Winged helix-like DNA-binding domain superfamily/Winged helix DNA-binding domain"/>
    <property type="match status" value="1"/>
</dbReference>
<dbReference type="Pfam" id="PF01047">
    <property type="entry name" value="MarR"/>
    <property type="match status" value="1"/>
</dbReference>
<accession>A0ABW2T168</accession>
<protein>
    <submittedName>
        <fullName evidence="2">MarR family transcriptional regulator</fullName>
    </submittedName>
</protein>
<dbReference type="InterPro" id="IPR036390">
    <property type="entry name" value="WH_DNA-bd_sf"/>
</dbReference>
<dbReference type="Proteomes" id="UP001596514">
    <property type="component" value="Unassembled WGS sequence"/>
</dbReference>
<comment type="caution">
    <text evidence="2">The sequence shown here is derived from an EMBL/GenBank/DDBJ whole genome shotgun (WGS) entry which is preliminary data.</text>
</comment>
<reference evidence="3" key="1">
    <citation type="journal article" date="2019" name="Int. J. Syst. Evol. Microbiol.">
        <title>The Global Catalogue of Microorganisms (GCM) 10K type strain sequencing project: providing services to taxonomists for standard genome sequencing and annotation.</title>
        <authorList>
            <consortium name="The Broad Institute Genomics Platform"/>
            <consortium name="The Broad Institute Genome Sequencing Center for Infectious Disease"/>
            <person name="Wu L."/>
            <person name="Ma J."/>
        </authorList>
    </citation>
    <scope>NUCLEOTIDE SEQUENCE [LARGE SCALE GENOMIC DNA]</scope>
    <source>
        <strain evidence="3">JCM 10083</strain>
    </source>
</reference>
<dbReference type="InterPro" id="IPR000835">
    <property type="entry name" value="HTH_MarR-typ"/>
</dbReference>
<dbReference type="PANTHER" id="PTHR33164">
    <property type="entry name" value="TRANSCRIPTIONAL REGULATOR, MARR FAMILY"/>
    <property type="match status" value="1"/>
</dbReference>
<dbReference type="PROSITE" id="PS50995">
    <property type="entry name" value="HTH_MARR_2"/>
    <property type="match status" value="1"/>
</dbReference>
<dbReference type="InterPro" id="IPR036388">
    <property type="entry name" value="WH-like_DNA-bd_sf"/>
</dbReference>
<keyword evidence="3" id="KW-1185">Reference proteome</keyword>
<dbReference type="EMBL" id="JBHTEE010000001">
    <property type="protein sequence ID" value="MFC7602137.1"/>
    <property type="molecule type" value="Genomic_DNA"/>
</dbReference>
<evidence type="ECO:0000313" key="2">
    <source>
        <dbReference type="EMBL" id="MFC7602137.1"/>
    </source>
</evidence>
<dbReference type="SMART" id="SM00347">
    <property type="entry name" value="HTH_MARR"/>
    <property type="match status" value="1"/>
</dbReference>
<dbReference type="InterPro" id="IPR039422">
    <property type="entry name" value="MarR/SlyA-like"/>
</dbReference>
<proteinExistence type="predicted"/>
<dbReference type="SUPFAM" id="SSF46785">
    <property type="entry name" value="Winged helix' DNA-binding domain"/>
    <property type="match status" value="1"/>
</dbReference>
<gene>
    <name evidence="2" type="ORF">ACFQVD_18720</name>
</gene>
<evidence type="ECO:0000259" key="1">
    <source>
        <dbReference type="PROSITE" id="PS50995"/>
    </source>
</evidence>
<evidence type="ECO:0000313" key="3">
    <source>
        <dbReference type="Proteomes" id="UP001596514"/>
    </source>
</evidence>
<feature type="domain" description="HTH marR-type" evidence="1">
    <location>
        <begin position="16"/>
        <end position="152"/>
    </location>
</feature>
<organism evidence="2 3">
    <name type="scientific">Streptosporangium amethystogenes subsp. fukuiense</name>
    <dbReference type="NCBI Taxonomy" id="698418"/>
    <lineage>
        <taxon>Bacteria</taxon>
        <taxon>Bacillati</taxon>
        <taxon>Actinomycetota</taxon>
        <taxon>Actinomycetes</taxon>
        <taxon>Streptosporangiales</taxon>
        <taxon>Streptosporangiaceae</taxon>
        <taxon>Streptosporangium</taxon>
    </lineage>
</organism>
<name>A0ABW2T168_9ACTN</name>